<sequence length="52" mass="5919">MEGHSSLLTTLPLHKILENYFGIAFKASCILSVLSKFSYFFESGIFEDRQVC</sequence>
<reference evidence="2" key="1">
    <citation type="journal article" date="2011" name="Nat. Biotechnol.">
        <title>The genomic sequence of the Chinese hamster ovary (CHO)-K1 cell line.</title>
        <authorList>
            <person name="Xu X."/>
            <person name="Nagarajan H."/>
            <person name="Lewis N.E."/>
            <person name="Pan S."/>
            <person name="Cai Z."/>
            <person name="Liu X."/>
            <person name="Chen W."/>
            <person name="Xie M."/>
            <person name="Wang W."/>
            <person name="Hammond S."/>
            <person name="Andersen M.R."/>
            <person name="Neff N."/>
            <person name="Passarelli B."/>
            <person name="Koh W."/>
            <person name="Fan H.C."/>
            <person name="Wang J."/>
            <person name="Gui Y."/>
            <person name="Lee K.H."/>
            <person name="Betenbaugh M.J."/>
            <person name="Quake S.R."/>
            <person name="Famili I."/>
            <person name="Palsson B.O."/>
            <person name="Wang J."/>
        </authorList>
    </citation>
    <scope>NUCLEOTIDE SEQUENCE [LARGE SCALE GENOMIC DNA]</scope>
    <source>
        <strain evidence="2">CHO K1 cell line</strain>
    </source>
</reference>
<dbReference type="Proteomes" id="UP000001075">
    <property type="component" value="Unassembled WGS sequence"/>
</dbReference>
<dbReference type="EMBL" id="JH000640">
    <property type="protein sequence ID" value="EGW08082.1"/>
    <property type="molecule type" value="Genomic_DNA"/>
</dbReference>
<evidence type="ECO:0000313" key="1">
    <source>
        <dbReference type="EMBL" id="EGW08082.1"/>
    </source>
</evidence>
<dbReference type="AlphaFoldDB" id="G3HRS7"/>
<accession>G3HRS7</accession>
<proteinExistence type="predicted"/>
<dbReference type="InParanoid" id="G3HRS7"/>
<gene>
    <name evidence="1" type="ORF">I79_013549</name>
</gene>
<organism evidence="1 2">
    <name type="scientific">Cricetulus griseus</name>
    <name type="common">Chinese hamster</name>
    <name type="synonym">Cricetulus barabensis griseus</name>
    <dbReference type="NCBI Taxonomy" id="10029"/>
    <lineage>
        <taxon>Eukaryota</taxon>
        <taxon>Metazoa</taxon>
        <taxon>Chordata</taxon>
        <taxon>Craniata</taxon>
        <taxon>Vertebrata</taxon>
        <taxon>Euteleostomi</taxon>
        <taxon>Mammalia</taxon>
        <taxon>Eutheria</taxon>
        <taxon>Euarchontoglires</taxon>
        <taxon>Glires</taxon>
        <taxon>Rodentia</taxon>
        <taxon>Myomorpha</taxon>
        <taxon>Muroidea</taxon>
        <taxon>Cricetidae</taxon>
        <taxon>Cricetinae</taxon>
        <taxon>Cricetulus</taxon>
    </lineage>
</organism>
<evidence type="ECO:0000313" key="2">
    <source>
        <dbReference type="Proteomes" id="UP000001075"/>
    </source>
</evidence>
<protein>
    <submittedName>
        <fullName evidence="1">Uncharacterized protein</fullName>
    </submittedName>
</protein>
<name>G3HRS7_CRIGR</name>